<dbReference type="InterPro" id="IPR029058">
    <property type="entry name" value="AB_hydrolase_fold"/>
</dbReference>
<dbReference type="RefSeq" id="WP_379489362.1">
    <property type="nucleotide sequence ID" value="NZ_JAPCWC010000003.1"/>
</dbReference>
<keyword evidence="1 4" id="KW-0378">Hydrolase</keyword>
<feature type="signal peptide" evidence="2">
    <location>
        <begin position="1"/>
        <end position="31"/>
    </location>
</feature>
<evidence type="ECO:0000256" key="2">
    <source>
        <dbReference type="SAM" id="SignalP"/>
    </source>
</evidence>
<dbReference type="Pfam" id="PF02129">
    <property type="entry name" value="Peptidase_S15"/>
    <property type="match status" value="1"/>
</dbReference>
<accession>A0ABV6SAL0</accession>
<evidence type="ECO:0000256" key="1">
    <source>
        <dbReference type="ARBA" id="ARBA00022801"/>
    </source>
</evidence>
<dbReference type="NCBIfam" id="TIGR00976">
    <property type="entry name" value="CocE_NonD"/>
    <property type="match status" value="1"/>
</dbReference>
<protein>
    <submittedName>
        <fullName evidence="4">CocE/NonD family hydrolase</fullName>
    </submittedName>
</protein>
<gene>
    <name evidence="4" type="ORF">ACFFF8_14135</name>
</gene>
<feature type="domain" description="Xaa-Pro dipeptidyl-peptidase C-terminal" evidence="3">
    <location>
        <begin position="381"/>
        <end position="642"/>
    </location>
</feature>
<evidence type="ECO:0000313" key="5">
    <source>
        <dbReference type="Proteomes" id="UP001589858"/>
    </source>
</evidence>
<evidence type="ECO:0000259" key="3">
    <source>
        <dbReference type="SMART" id="SM00939"/>
    </source>
</evidence>
<name>A0ABV6SAL0_9SPHN</name>
<dbReference type="EMBL" id="JBHLTM010000055">
    <property type="protein sequence ID" value="MFC0685737.1"/>
    <property type="molecule type" value="Genomic_DNA"/>
</dbReference>
<proteinExistence type="predicted"/>
<dbReference type="SUPFAM" id="SSF49785">
    <property type="entry name" value="Galactose-binding domain-like"/>
    <property type="match status" value="1"/>
</dbReference>
<dbReference type="InterPro" id="IPR013736">
    <property type="entry name" value="Xaa-Pro_dipept_C"/>
</dbReference>
<comment type="caution">
    <text evidence="4">The sequence shown here is derived from an EMBL/GenBank/DDBJ whole genome shotgun (WGS) entry which is preliminary data.</text>
</comment>
<keyword evidence="5" id="KW-1185">Reference proteome</keyword>
<dbReference type="InterPro" id="IPR050585">
    <property type="entry name" value="Xaa-Pro_dipeptidyl-ppase/CocE"/>
</dbReference>
<dbReference type="SMART" id="SM00939">
    <property type="entry name" value="PepX_C"/>
    <property type="match status" value="1"/>
</dbReference>
<organism evidence="4 5">
    <name type="scientific">Novosphingobium clariflavum</name>
    <dbReference type="NCBI Taxonomy" id="2029884"/>
    <lineage>
        <taxon>Bacteria</taxon>
        <taxon>Pseudomonadati</taxon>
        <taxon>Pseudomonadota</taxon>
        <taxon>Alphaproteobacteria</taxon>
        <taxon>Sphingomonadales</taxon>
        <taxon>Sphingomonadaceae</taxon>
        <taxon>Novosphingobium</taxon>
    </lineage>
</organism>
<dbReference type="Pfam" id="PF08530">
    <property type="entry name" value="PepX_C"/>
    <property type="match status" value="1"/>
</dbReference>
<reference evidence="4 5" key="1">
    <citation type="submission" date="2024-09" db="EMBL/GenBank/DDBJ databases">
        <authorList>
            <person name="Sun Q."/>
            <person name="Mori K."/>
        </authorList>
    </citation>
    <scope>NUCLEOTIDE SEQUENCE [LARGE SCALE GENOMIC DNA]</scope>
    <source>
        <strain evidence="4 5">CICC 11035S</strain>
    </source>
</reference>
<dbReference type="GO" id="GO:0016787">
    <property type="term" value="F:hydrolase activity"/>
    <property type="evidence" value="ECO:0007669"/>
    <property type="project" value="UniProtKB-KW"/>
</dbReference>
<dbReference type="InterPro" id="IPR005674">
    <property type="entry name" value="CocE/Ser_esterase"/>
</dbReference>
<dbReference type="InterPro" id="IPR008979">
    <property type="entry name" value="Galactose-bd-like_sf"/>
</dbReference>
<sequence>MTRNLRARSLRIAVSVAAAPLALAAASQLSAQDSAAKTDTMMNEQVASYDWVRPQADYIRREVMIPMRDGKKLFTVIVMRKGTHDGPILLSRTPYNAGKMSSRNRSQKIEEILPVMDADFVNDGYIRVYQDVRGLDGSEGDYVMNRPLRGALNPTKVDHATDTYDTIDWLVKNVKESNGKVGITGSSYLGFTSLMALVDPHPALKASVPQSPMVDGWMGDDWFHNGAFRMFGFDYDLSQTVKKGGGSVPKGTGDEYQAYLDAGSAMQYAKAYGLLDLPVVRKVLEHPSYDAWWQGQAVDKLLAARKLTVPTMLVVGQWDQEDSYGAPAVYKALEPQDTNNDMVSLVIGPWRHSQVNYEARELGPLKWEGDTGGQFRRNYMKPFLDCHLKTNAPKCDTPPVLTYATGLVGTMDGIKGGWEVSQKWPAGSYTPLYLAGNYGLSWSKPAAGSDSYVSDPAKPVPMLPRPVHMQGEEWKTWLVHDQRFVDGRPDVLSYTTGVLDKPVHIMGAPKVELHASTTGQDSDYVVKLIDVYPQENSANPELAGYELGVGIEIFRGRYVHGFDKPQPLEPGKGYTFQWSLPNVDHVFLPGHKIMVQVQSSLFPLYDRNPQSWVPSIMEAMPKDYVKATETVQYGGDAASAVWLPIAGN</sequence>
<dbReference type="PANTHER" id="PTHR43056:SF10">
    <property type="entry name" value="COCE_NOND FAMILY, PUTATIVE (AFU_ORTHOLOGUE AFUA_7G00600)-RELATED"/>
    <property type="match status" value="1"/>
</dbReference>
<dbReference type="PANTHER" id="PTHR43056">
    <property type="entry name" value="PEPTIDASE S9 PROLYL OLIGOPEPTIDASE"/>
    <property type="match status" value="1"/>
</dbReference>
<keyword evidence="2" id="KW-0732">Signal</keyword>
<feature type="chain" id="PRO_5047105951" evidence="2">
    <location>
        <begin position="32"/>
        <end position="648"/>
    </location>
</feature>
<dbReference type="InterPro" id="IPR000383">
    <property type="entry name" value="Xaa-Pro-like_dom"/>
</dbReference>
<dbReference type="Gene3D" id="3.40.50.1820">
    <property type="entry name" value="alpha/beta hydrolase"/>
    <property type="match status" value="1"/>
</dbReference>
<dbReference type="SUPFAM" id="SSF53474">
    <property type="entry name" value="alpha/beta-Hydrolases"/>
    <property type="match status" value="1"/>
</dbReference>
<dbReference type="Gene3D" id="1.10.3020.10">
    <property type="entry name" value="alpha-amino acid ester hydrolase ( Helical cap domain)"/>
    <property type="match status" value="1"/>
</dbReference>
<dbReference type="Gene3D" id="2.60.120.260">
    <property type="entry name" value="Galactose-binding domain-like"/>
    <property type="match status" value="1"/>
</dbReference>
<dbReference type="Proteomes" id="UP001589858">
    <property type="component" value="Unassembled WGS sequence"/>
</dbReference>
<evidence type="ECO:0000313" key="4">
    <source>
        <dbReference type="EMBL" id="MFC0685737.1"/>
    </source>
</evidence>